<dbReference type="AlphaFoldDB" id="A0A1I8AXQ3"/>
<protein>
    <submittedName>
        <fullName evidence="2">KTSC domain-containing protein</fullName>
    </submittedName>
</protein>
<name>A0A1I8AXQ3_MELHA</name>
<evidence type="ECO:0000313" key="1">
    <source>
        <dbReference type="Proteomes" id="UP000095281"/>
    </source>
</evidence>
<accession>A0A1I8AXQ3</accession>
<sequence>MEEIKIIRCWIEKISRCYFEQINFLSTVINPEMIHLIFDNEEIDKIKFSCNSSHYSYVYDESAIAETFGLTKGQRENVKFCYPSS</sequence>
<proteinExistence type="predicted"/>
<reference evidence="2" key="1">
    <citation type="submission" date="2016-11" db="UniProtKB">
        <authorList>
            <consortium name="WormBaseParasite"/>
        </authorList>
    </citation>
    <scope>IDENTIFICATION</scope>
</reference>
<dbReference type="Proteomes" id="UP000095281">
    <property type="component" value="Unplaced"/>
</dbReference>
<organism evidence="1 2">
    <name type="scientific">Meloidogyne hapla</name>
    <name type="common">Root-knot nematode worm</name>
    <dbReference type="NCBI Taxonomy" id="6305"/>
    <lineage>
        <taxon>Eukaryota</taxon>
        <taxon>Metazoa</taxon>
        <taxon>Ecdysozoa</taxon>
        <taxon>Nematoda</taxon>
        <taxon>Chromadorea</taxon>
        <taxon>Rhabditida</taxon>
        <taxon>Tylenchina</taxon>
        <taxon>Tylenchomorpha</taxon>
        <taxon>Tylenchoidea</taxon>
        <taxon>Meloidogynidae</taxon>
        <taxon>Meloidogyninae</taxon>
        <taxon>Meloidogyne</taxon>
    </lineage>
</organism>
<evidence type="ECO:0000313" key="2">
    <source>
        <dbReference type="WBParaSite" id="MhA1_Contig0.frz3.gene52"/>
    </source>
</evidence>
<keyword evidence="1" id="KW-1185">Reference proteome</keyword>
<dbReference type="WBParaSite" id="MhA1_Contig0.frz3.gene52">
    <property type="protein sequence ID" value="MhA1_Contig0.frz3.gene52"/>
    <property type="gene ID" value="MhA1_Contig0.frz3.gene52"/>
</dbReference>